<organism evidence="4 5">
    <name type="scientific">Lepraria neglecta</name>
    <dbReference type="NCBI Taxonomy" id="209136"/>
    <lineage>
        <taxon>Eukaryota</taxon>
        <taxon>Fungi</taxon>
        <taxon>Dikarya</taxon>
        <taxon>Ascomycota</taxon>
        <taxon>Pezizomycotina</taxon>
        <taxon>Lecanoromycetes</taxon>
        <taxon>OSLEUM clade</taxon>
        <taxon>Lecanoromycetidae</taxon>
        <taxon>Lecanorales</taxon>
        <taxon>Lecanorineae</taxon>
        <taxon>Stereocaulaceae</taxon>
        <taxon>Lepraria</taxon>
    </lineage>
</organism>
<comment type="caution">
    <text evidence="4">The sequence shown here is derived from an EMBL/GenBank/DDBJ whole genome shotgun (WGS) entry which is preliminary data.</text>
</comment>
<dbReference type="InterPro" id="IPR036265">
    <property type="entry name" value="HIT-like_sf"/>
</dbReference>
<evidence type="ECO:0000313" key="4">
    <source>
        <dbReference type="EMBL" id="KAK3172845.1"/>
    </source>
</evidence>
<name>A0AAD9Z7H3_9LECA</name>
<dbReference type="PROSITE" id="PS51084">
    <property type="entry name" value="HIT_2"/>
    <property type="match status" value="1"/>
</dbReference>
<keyword evidence="5" id="KW-1185">Reference proteome</keyword>
<proteinExistence type="predicted"/>
<dbReference type="GO" id="GO:0003824">
    <property type="term" value="F:catalytic activity"/>
    <property type="evidence" value="ECO:0007669"/>
    <property type="project" value="InterPro"/>
</dbReference>
<sequence length="390" mass="44364">MASRMVFPQEVVQQLGQKCPSQMNDDEFAEMLTITPLLEQHKFFYVNTMYGGFTNYPITRGHILFEGRFEDLMSLTRVRFLRVFEKVRHISRMASRELEVERCGLACDGSRYISLIPLHGLAKEWKPVIFDEHEFHDTFPGYLTTKNGPVIDDATLVATQSRIADVSRIKKPYDNHFDGDLYPLDQNVFARLVRGEVPQWRIWEDNTHIAFLTPYGNTPGYTVLVPRKHLASDIFGIDSHDYYDLVSAAYTVAHVLKKAFGVARCGMFFEGYEIDYAHVKLVPVHSDGSRFMHMGKPNSFYEKYPGYLTTQLGPMPFDDDELVRMTNIFRDSLEADKTPTGSNSNANNSNRNSYGVRGNEDNSSGQSITAATRLTQGFPGHGSNLKHEEA</sequence>
<dbReference type="PANTHER" id="PTHR46648:SF1">
    <property type="entry name" value="ADENOSINE 5'-MONOPHOSPHORAMIDASE HNT1"/>
    <property type="match status" value="1"/>
</dbReference>
<comment type="caution">
    <text evidence="1">Lacks conserved residue(s) required for the propagation of feature annotation.</text>
</comment>
<dbReference type="PANTHER" id="PTHR46648">
    <property type="entry name" value="HIT FAMILY PROTEIN 1"/>
    <property type="match status" value="1"/>
</dbReference>
<reference evidence="4" key="1">
    <citation type="submission" date="2022-11" db="EMBL/GenBank/DDBJ databases">
        <title>Chromosomal genome sequence assembly and mating type (MAT) locus characterization of the leprose asexual lichenized fungus Lepraria neglecta (Nyl.) Erichsen.</title>
        <authorList>
            <person name="Allen J.L."/>
            <person name="Pfeffer B."/>
        </authorList>
    </citation>
    <scope>NUCLEOTIDE SEQUENCE</scope>
    <source>
        <strain evidence="4">Allen 5258</strain>
    </source>
</reference>
<evidence type="ECO:0000256" key="2">
    <source>
        <dbReference type="SAM" id="MobiDB-lite"/>
    </source>
</evidence>
<protein>
    <recommendedName>
        <fullName evidence="3">HIT domain-containing protein</fullName>
    </recommendedName>
</protein>
<feature type="compositionally biased region" description="Polar residues" evidence="2">
    <location>
        <begin position="361"/>
        <end position="375"/>
    </location>
</feature>
<dbReference type="AlphaFoldDB" id="A0AAD9Z7H3"/>
<dbReference type="Gene3D" id="3.30.428.10">
    <property type="entry name" value="HIT-like"/>
    <property type="match status" value="1"/>
</dbReference>
<evidence type="ECO:0000313" key="5">
    <source>
        <dbReference type="Proteomes" id="UP001276659"/>
    </source>
</evidence>
<feature type="domain" description="HIT" evidence="3">
    <location>
        <begin position="188"/>
        <end position="291"/>
    </location>
</feature>
<dbReference type="InterPro" id="IPR001310">
    <property type="entry name" value="Histidine_triad_HIT"/>
</dbReference>
<gene>
    <name evidence="4" type="ORF">OEA41_006170</name>
</gene>
<feature type="compositionally biased region" description="Low complexity" evidence="2">
    <location>
        <begin position="342"/>
        <end position="353"/>
    </location>
</feature>
<evidence type="ECO:0000259" key="3">
    <source>
        <dbReference type="PROSITE" id="PS51084"/>
    </source>
</evidence>
<dbReference type="Proteomes" id="UP001276659">
    <property type="component" value="Unassembled WGS sequence"/>
</dbReference>
<feature type="region of interest" description="Disordered" evidence="2">
    <location>
        <begin position="333"/>
        <end position="390"/>
    </location>
</feature>
<evidence type="ECO:0000256" key="1">
    <source>
        <dbReference type="PROSITE-ProRule" id="PRU00464"/>
    </source>
</evidence>
<dbReference type="InterPro" id="IPR011146">
    <property type="entry name" value="HIT-like"/>
</dbReference>
<accession>A0AAD9Z7H3</accession>
<dbReference type="SUPFAM" id="SSF54197">
    <property type="entry name" value="HIT-like"/>
    <property type="match status" value="1"/>
</dbReference>
<dbReference type="EMBL" id="JASNWA010000007">
    <property type="protein sequence ID" value="KAK3172845.1"/>
    <property type="molecule type" value="Genomic_DNA"/>
</dbReference>